<dbReference type="InterPro" id="IPR050091">
    <property type="entry name" value="PKS_NRPS_Biosynth_Enz"/>
</dbReference>
<dbReference type="InterPro" id="IPR016036">
    <property type="entry name" value="Malonyl_transacylase_ACP-bd"/>
</dbReference>
<protein>
    <submittedName>
        <fullName evidence="11">KR domain protein</fullName>
    </submittedName>
</protein>
<dbReference type="SUPFAM" id="SSF51735">
    <property type="entry name" value="NAD(P)-binding Rossmann-fold domains"/>
    <property type="match status" value="2"/>
</dbReference>
<evidence type="ECO:0000256" key="5">
    <source>
        <dbReference type="ARBA" id="ARBA00023268"/>
    </source>
</evidence>
<keyword evidence="5" id="KW-0511">Multifunctional enzyme</keyword>
<dbReference type="PANTHER" id="PTHR43775">
    <property type="entry name" value="FATTY ACID SYNTHASE"/>
    <property type="match status" value="1"/>
</dbReference>
<dbReference type="InterPro" id="IPR013217">
    <property type="entry name" value="Methyltransf_12"/>
</dbReference>
<dbReference type="SMART" id="SM00823">
    <property type="entry name" value="PKS_PP"/>
    <property type="match status" value="1"/>
</dbReference>
<dbReference type="OrthoDB" id="329835at2759"/>
<dbReference type="InterPro" id="IPR016039">
    <property type="entry name" value="Thiolase-like"/>
</dbReference>
<dbReference type="PROSITE" id="PS52019">
    <property type="entry name" value="PKS_MFAS_DH"/>
    <property type="match status" value="1"/>
</dbReference>
<evidence type="ECO:0000259" key="9">
    <source>
        <dbReference type="PROSITE" id="PS52004"/>
    </source>
</evidence>
<dbReference type="InterPro" id="IPR013154">
    <property type="entry name" value="ADH-like_N"/>
</dbReference>
<feature type="region of interest" description="N-terminal hotdog fold" evidence="7">
    <location>
        <begin position="899"/>
        <end position="1027"/>
    </location>
</feature>
<reference evidence="11 12" key="1">
    <citation type="submission" date="2015-02" db="EMBL/GenBank/DDBJ databases">
        <title>Draft genome sequence of Aspergillus parasiticus SU-1.</title>
        <authorList>
            <person name="Yu J."/>
            <person name="Fedorova N."/>
            <person name="Yin Y."/>
            <person name="Losada L."/>
            <person name="Zafar N."/>
            <person name="Taujale R."/>
            <person name="Ehrlich K.C."/>
            <person name="Bhatnagar D."/>
            <person name="Cleveland T.E."/>
            <person name="Bennett J.W."/>
            <person name="Nierman W.C."/>
        </authorList>
    </citation>
    <scope>NUCLEOTIDE SEQUENCE [LARGE SCALE GENOMIC DNA]</scope>
    <source>
        <strain evidence="12">ATCC 56775 / NRRL 5862 / SRRC 143 / SU-1</strain>
    </source>
</reference>
<dbReference type="InterPro" id="IPR013968">
    <property type="entry name" value="PKS_KR"/>
</dbReference>
<dbReference type="SMART" id="SM00822">
    <property type="entry name" value="PKS_KR"/>
    <property type="match status" value="1"/>
</dbReference>
<dbReference type="GO" id="GO:0004312">
    <property type="term" value="F:fatty acid synthase activity"/>
    <property type="evidence" value="ECO:0007669"/>
    <property type="project" value="TreeGrafter"/>
</dbReference>
<dbReference type="Gene3D" id="3.40.47.10">
    <property type="match status" value="1"/>
</dbReference>
<evidence type="ECO:0000256" key="3">
    <source>
        <dbReference type="ARBA" id="ARBA00022679"/>
    </source>
</evidence>
<evidence type="ECO:0000259" key="10">
    <source>
        <dbReference type="PROSITE" id="PS52019"/>
    </source>
</evidence>
<dbReference type="Proteomes" id="UP000033540">
    <property type="component" value="Unassembled WGS sequence"/>
</dbReference>
<dbReference type="SUPFAM" id="SSF53335">
    <property type="entry name" value="S-adenosyl-L-methionine-dependent methyltransferases"/>
    <property type="match status" value="1"/>
</dbReference>
<dbReference type="SUPFAM" id="SSF55048">
    <property type="entry name" value="Probable ACP-binding domain of malonyl-CoA ACP transacylase"/>
    <property type="match status" value="1"/>
</dbReference>
<dbReference type="GO" id="GO:0044550">
    <property type="term" value="P:secondary metabolite biosynthetic process"/>
    <property type="evidence" value="ECO:0007669"/>
    <property type="project" value="TreeGrafter"/>
</dbReference>
<dbReference type="InterPro" id="IPR016035">
    <property type="entry name" value="Acyl_Trfase/lysoPLipase"/>
</dbReference>
<dbReference type="InterPro" id="IPR029063">
    <property type="entry name" value="SAM-dependent_MTases_sf"/>
</dbReference>
<keyword evidence="6" id="KW-0012">Acyltransferase</keyword>
<dbReference type="SUPFAM" id="SSF52151">
    <property type="entry name" value="FabD/lysophospholipase-like"/>
    <property type="match status" value="1"/>
</dbReference>
<evidence type="ECO:0000256" key="7">
    <source>
        <dbReference type="PROSITE-ProRule" id="PRU01363"/>
    </source>
</evidence>
<organism evidence="11 12">
    <name type="scientific">Aspergillus parasiticus (strain ATCC 56775 / NRRL 5862 / SRRC 143 / SU-1)</name>
    <dbReference type="NCBI Taxonomy" id="1403190"/>
    <lineage>
        <taxon>Eukaryota</taxon>
        <taxon>Fungi</taxon>
        <taxon>Dikarya</taxon>
        <taxon>Ascomycota</taxon>
        <taxon>Pezizomycotina</taxon>
        <taxon>Eurotiomycetes</taxon>
        <taxon>Eurotiomycetidae</taxon>
        <taxon>Eurotiales</taxon>
        <taxon>Aspergillaceae</taxon>
        <taxon>Aspergillus</taxon>
        <taxon>Aspergillus subgen. Circumdati</taxon>
    </lineage>
</organism>
<dbReference type="Pfam" id="PF08240">
    <property type="entry name" value="ADH_N"/>
    <property type="match status" value="1"/>
</dbReference>
<dbReference type="Gene3D" id="3.10.129.110">
    <property type="entry name" value="Polyketide synthase dehydratase"/>
    <property type="match status" value="1"/>
</dbReference>
<feature type="domain" description="Ketosynthase family 3 (KS3)" evidence="9">
    <location>
        <begin position="17"/>
        <end position="435"/>
    </location>
</feature>
<keyword evidence="4" id="KW-0521">NADP</keyword>
<feature type="active site" description="Proton donor; for dehydratase activity" evidence="7">
    <location>
        <position position="1097"/>
    </location>
</feature>
<dbReference type="InterPro" id="IPR020841">
    <property type="entry name" value="PKS_Beta-ketoAc_synthase_dom"/>
</dbReference>
<dbReference type="Pfam" id="PF00109">
    <property type="entry name" value="ketoacyl-synt"/>
    <property type="match status" value="1"/>
</dbReference>
<feature type="domain" description="Carrier" evidence="8">
    <location>
        <begin position="2374"/>
        <end position="2453"/>
    </location>
</feature>
<dbReference type="GO" id="GO:0031177">
    <property type="term" value="F:phosphopantetheine binding"/>
    <property type="evidence" value="ECO:0007669"/>
    <property type="project" value="InterPro"/>
</dbReference>
<sequence>MPSIVTVPHCPAERPCAMPIAICGMGMRLPGGIRDSEALYDFLLNKRDARRTVPPTRFNVDGFYDPEGKPGSLSSKQGYWLEDVELSNFDSSLFSMGRKEIENLDPHQRLLLEVVREAFESAAETGWRGKNIGCYAASFGEEWSNLHAKDAQNRGFNVITGYMDLMQANRISYEFDLRGPSMTLRVGCSGSGLGIHLACQSIQLGECSSAIVAGANIILSPETTMLMADGGAISPDASSKTFDATANGYVRADGVNCLYIKRLDEAIRDGNPIRAVIRGTSTNAGGKSSALTAPNITAEETLIKAAYRNAGVDPARTAMVECHGTGTAMGDAIEAAAVARVFGDKGIYIGAVKPNLGHSEGASAISSILKAIVELENRTILPNIKFNTPSPRIQWDEARLTVPIEPMHWPEDREERISINSYGIGGTNVHIILDSPASFGLSNTDSPAEQAPDFKLLLLSAGHSDSLTKMQNNYQDYIAKHPDRLTDLEYTLAERREHLPVRGFCISNGNHDEAFVSPSFTSQLQKKVAFVFTGQGAQWAGMGRELLKTYPEFVHDIRQMDKLLQKQKDPPEWGIEEQLLMPPETSLLSKAEVAQPVCTALQIALCNHLARWEIFPSAVVGHSSGEIAAAYAAGSLSMHDAVLLAYYRGAASKEQTREGAMAAVGLGYDDVVHWLRPGVVIACENSPSSVTLSGDADVIESVLSAIRNDRPDAFQRLLKVNKAYHSHHMQDVGHLYDSLIANQPAIKRPNVPFHSTVFSRQLHEAEDFGSSYWRLNMESPVWFYQGFNSLLQSEVGANALYLEIGPHSALAGPIKQIYRAQNVSNPYLSVLSRGSNAVVTFLSCVGELWSRGVNIKYPLPATIPQALHDLPLYPWHYAERWWSESRSMKSSRFQRFPHHELLGVRTIESSDLEPVWRNVLRLGDVSWLRDHCVGSDIVFPAAAYIAMAGHAVWQITNLKDFTVRDISFKTAMVLDDKIPTEIITRLQPQHLTDSLNSKFFEFSILSHTGSVWTQHCVGLVAGGESSPGRIPTVTSFSRIVDPKRWYRAMSRAGLKYGPHFAGLQQITASVSESTASAIIQDSRPPGSSYTLHPTTTDLILQSAFVAMYQGQPRFLEKSRLPTFIEEMYIRGGVGEHDIHLNTTARKQTIQSHGVVKDTLIFFVKGLELSAPETDGNEQEQQSESAQLVWKPDIHFVDSTTLVQPAHQAELLSANPLIERIFLLCAIDLMDDIDGIPTTQPHLELYRTWMSEQLSKAQNEGSPLVPDAKDLFNLSASDRKELIHSLVASHNDGTMIPGSRILFLCYRHMLDIFRGRTNPLELMRRDGLLARYYDCLQDKHDYKGFLQLLGHLRPRMTVLEIGAGTGGLTAKILELLRSEAGEDTYQEYMYTDISSGFFVDAQERFHDRPRIRYDVLDISKDPIEQGFPEAHYDLIIASNILHATPKLTETLKHTRKLLKQDGRLLLQELCPVSKWTNFIFGLFPGWWLGKDDGRPSEPYISPTEWNCRLRAAGFTGIDASALDAERPYQLNTMLIATPAPLSYVKRVTVLYTGTSHPVVHDLRQRLSSDGYKVDLVSWGDDLPADQDIVFLLDLEAPFFDNITEENLDTFLQIFNHHSSSRLLWITHAAQILPQDPRFSQVLGMARTLRSELGVSFSTLELENFGPGSMEAISLLLQHIQRRTAENTGESEFDPDQEYAWVNGTIHVSRMHWLSVPEALAQSSGGGEKATLEIGRPGLLNTLRWASQPLKLVGANEVRIKTMSISMNFKELLLAMGVVPIDCGQELVGTDSTGIVTAVGSNVKNVSVGERVMALTVESTSYTTVLQLPSHLCIRIPDDCSFEEASTLPTVYLTVLRTLREKANLRQDQSILIHSAAGGVGIAAIHYAKWIGAKVYATVSSPNKIRFLVNEMGVEREDIFYSRDTTFLDGVMRATCGRGVDVVLNSLSGEQLHASWKCVAEGGSMIEIGKRDLLGRGKLAMSPFLANRSYIGVDIATLSELEPEWVQEQLATIINLYKQGAIHPIRPVKTFPVTEVEDAFRYLQTGQHIGKIILQFSDSPGLPMATRVPVLDLRGDRAYLLVGGMRGIGASLARWMVYHGAKNLVFLSRSAGERDEDKTLIHELRDMGCQVFTFAGDVTDLATVKRVIESVTTPIAGVIQLAMVLADTGVMDMNLKTWNTALKPKVDGTWNLHKALPKNMDFFVMASSLSGTFGNYGQSNYAAANTFLDAFAQFRQSQGLAASVVDLGVVDEIGFVSRNASLHRSIVQQMGAPISENSLLSCFHLAILRSHPRHDYSSVFNPLDGFRSPYQLLHGLQSKIGIAKNQFMWQRDPRTAFNRTHMQKDASTHDGSEREDGGLRSFLAAIHDNPGILQEQSSAERAATEIARQASAYTTRRADEAMDLGLSLHDFGVDSLVSIELRNWWKQSFGVDVTVLQLMNGGSFMDLGQKAVDQLKQRHLKV</sequence>
<dbReference type="InterPro" id="IPR020806">
    <property type="entry name" value="PKS_PP-bd"/>
</dbReference>
<dbReference type="InterPro" id="IPR014043">
    <property type="entry name" value="Acyl_transferase_dom"/>
</dbReference>
<dbReference type="GO" id="GO:0016491">
    <property type="term" value="F:oxidoreductase activity"/>
    <property type="evidence" value="ECO:0007669"/>
    <property type="project" value="InterPro"/>
</dbReference>
<evidence type="ECO:0000256" key="1">
    <source>
        <dbReference type="ARBA" id="ARBA00022450"/>
    </source>
</evidence>
<dbReference type="Gene3D" id="1.10.1200.10">
    <property type="entry name" value="ACP-like"/>
    <property type="match status" value="1"/>
</dbReference>
<dbReference type="SMART" id="SM00825">
    <property type="entry name" value="PKS_KS"/>
    <property type="match status" value="1"/>
</dbReference>
<dbReference type="InterPro" id="IPR042104">
    <property type="entry name" value="PKS_dehydratase_sf"/>
</dbReference>
<dbReference type="SMART" id="SM00826">
    <property type="entry name" value="PKS_DH"/>
    <property type="match status" value="1"/>
</dbReference>
<dbReference type="Pfam" id="PF14765">
    <property type="entry name" value="PS-DH"/>
    <property type="match status" value="1"/>
</dbReference>
<dbReference type="InterPro" id="IPR049551">
    <property type="entry name" value="PKS_DH_C"/>
</dbReference>
<dbReference type="Gene3D" id="3.90.180.10">
    <property type="entry name" value="Medium-chain alcohol dehydrogenases, catalytic domain"/>
    <property type="match status" value="1"/>
</dbReference>
<dbReference type="CDD" id="cd00833">
    <property type="entry name" value="PKS"/>
    <property type="match status" value="1"/>
</dbReference>
<dbReference type="GO" id="GO:0006633">
    <property type="term" value="P:fatty acid biosynthetic process"/>
    <property type="evidence" value="ECO:0007669"/>
    <property type="project" value="TreeGrafter"/>
</dbReference>
<dbReference type="Gene3D" id="3.40.366.10">
    <property type="entry name" value="Malonyl-Coenzyme A Acyl Carrier Protein, domain 2"/>
    <property type="match status" value="1"/>
</dbReference>
<dbReference type="InterPro" id="IPR057326">
    <property type="entry name" value="KR_dom"/>
</dbReference>
<comment type="caution">
    <text evidence="11">The sequence shown here is derived from an EMBL/GenBank/DDBJ whole genome shotgun (WGS) entry which is preliminary data.</text>
</comment>
<feature type="region of interest" description="C-terminal hotdog fold" evidence="7">
    <location>
        <begin position="1037"/>
        <end position="1187"/>
    </location>
</feature>
<keyword evidence="1" id="KW-0596">Phosphopantetheine</keyword>
<dbReference type="Pfam" id="PF00550">
    <property type="entry name" value="PP-binding"/>
    <property type="match status" value="1"/>
</dbReference>
<dbReference type="Pfam" id="PF16197">
    <property type="entry name" value="KAsynt_C_assoc"/>
    <property type="match status" value="1"/>
</dbReference>
<dbReference type="CDD" id="cd05195">
    <property type="entry name" value="enoyl_red"/>
    <property type="match status" value="1"/>
</dbReference>
<evidence type="ECO:0000256" key="2">
    <source>
        <dbReference type="ARBA" id="ARBA00022553"/>
    </source>
</evidence>
<evidence type="ECO:0000259" key="8">
    <source>
        <dbReference type="PROSITE" id="PS50075"/>
    </source>
</evidence>
<dbReference type="Pfam" id="PF13602">
    <property type="entry name" value="ADH_zinc_N_2"/>
    <property type="match status" value="1"/>
</dbReference>
<dbReference type="SMART" id="SM00829">
    <property type="entry name" value="PKS_ER"/>
    <property type="match status" value="1"/>
</dbReference>
<dbReference type="InterPro" id="IPR011032">
    <property type="entry name" value="GroES-like_sf"/>
</dbReference>
<evidence type="ECO:0000313" key="12">
    <source>
        <dbReference type="Proteomes" id="UP000033540"/>
    </source>
</evidence>
<dbReference type="PROSITE" id="PS52004">
    <property type="entry name" value="KS3_2"/>
    <property type="match status" value="1"/>
</dbReference>
<accession>A0A0F0IK06</accession>
<dbReference type="InterPro" id="IPR049900">
    <property type="entry name" value="PKS_mFAS_DH"/>
</dbReference>
<dbReference type="STRING" id="1403190.A0A0F0IK06"/>
<feature type="active site" description="Proton acceptor; for dehydratase activity" evidence="7">
    <location>
        <position position="931"/>
    </location>
</feature>
<evidence type="ECO:0000256" key="4">
    <source>
        <dbReference type="ARBA" id="ARBA00022857"/>
    </source>
</evidence>
<feature type="domain" description="PKS/mFAS DH" evidence="10">
    <location>
        <begin position="899"/>
        <end position="1187"/>
    </location>
</feature>
<dbReference type="Gene3D" id="3.40.50.150">
    <property type="entry name" value="Vaccinia Virus protein VP39"/>
    <property type="match status" value="1"/>
</dbReference>
<dbReference type="InterPro" id="IPR014031">
    <property type="entry name" value="Ketoacyl_synth_C"/>
</dbReference>
<dbReference type="Pfam" id="PF00698">
    <property type="entry name" value="Acyl_transf_1"/>
    <property type="match status" value="1"/>
</dbReference>
<evidence type="ECO:0000313" key="11">
    <source>
        <dbReference type="EMBL" id="KJK67481.1"/>
    </source>
</evidence>
<dbReference type="PROSITE" id="PS50075">
    <property type="entry name" value="CARRIER"/>
    <property type="match status" value="1"/>
</dbReference>
<dbReference type="Pfam" id="PF08659">
    <property type="entry name" value="KR"/>
    <property type="match status" value="1"/>
</dbReference>
<dbReference type="InterPro" id="IPR049552">
    <property type="entry name" value="PKS_DH_N"/>
</dbReference>
<dbReference type="SUPFAM" id="SSF50129">
    <property type="entry name" value="GroES-like"/>
    <property type="match status" value="1"/>
</dbReference>
<dbReference type="PANTHER" id="PTHR43775:SF28">
    <property type="entry name" value="SYNTHASE, PUTATIVE-RELATED"/>
    <property type="match status" value="1"/>
</dbReference>
<gene>
    <name evidence="11" type="ORF">P875_00117233</name>
</gene>
<dbReference type="InterPro" id="IPR032821">
    <property type="entry name" value="PKS_assoc"/>
</dbReference>
<dbReference type="InterPro" id="IPR036291">
    <property type="entry name" value="NAD(P)-bd_dom_sf"/>
</dbReference>
<dbReference type="Gene3D" id="3.40.50.720">
    <property type="entry name" value="NAD(P)-binding Rossmann-like Domain"/>
    <property type="match status" value="2"/>
</dbReference>
<dbReference type="InterPro" id="IPR020807">
    <property type="entry name" value="PKS_DH"/>
</dbReference>
<keyword evidence="3" id="KW-0808">Transferase</keyword>
<dbReference type="Pfam" id="PF21089">
    <property type="entry name" value="PKS_DH_N"/>
    <property type="match status" value="1"/>
</dbReference>
<evidence type="ECO:0000256" key="6">
    <source>
        <dbReference type="ARBA" id="ARBA00023315"/>
    </source>
</evidence>
<dbReference type="SMART" id="SM00827">
    <property type="entry name" value="PKS_AT"/>
    <property type="match status" value="1"/>
</dbReference>
<dbReference type="InterPro" id="IPR009081">
    <property type="entry name" value="PP-bd_ACP"/>
</dbReference>
<dbReference type="InterPro" id="IPR020843">
    <property type="entry name" value="ER"/>
</dbReference>
<dbReference type="SUPFAM" id="SSF47336">
    <property type="entry name" value="ACP-like"/>
    <property type="match status" value="1"/>
</dbReference>
<dbReference type="Pfam" id="PF08242">
    <property type="entry name" value="Methyltransf_12"/>
    <property type="match status" value="1"/>
</dbReference>
<name>A0A0F0IK06_ASPPU</name>
<dbReference type="CDD" id="cd02440">
    <property type="entry name" value="AdoMet_MTases"/>
    <property type="match status" value="1"/>
</dbReference>
<dbReference type="InterPro" id="IPR001227">
    <property type="entry name" value="Ac_transferase_dom_sf"/>
</dbReference>
<dbReference type="SUPFAM" id="SSF53901">
    <property type="entry name" value="Thiolase-like"/>
    <property type="match status" value="1"/>
</dbReference>
<dbReference type="InterPro" id="IPR036736">
    <property type="entry name" value="ACP-like_sf"/>
</dbReference>
<dbReference type="Pfam" id="PF02801">
    <property type="entry name" value="Ketoacyl-synt_C"/>
    <property type="match status" value="1"/>
</dbReference>
<proteinExistence type="predicted"/>
<dbReference type="InterPro" id="IPR014030">
    <property type="entry name" value="Ketoacyl_synth_N"/>
</dbReference>
<keyword evidence="2" id="KW-0597">Phosphoprotein</keyword>
<dbReference type="EMBL" id="JZEE01000194">
    <property type="protein sequence ID" value="KJK67481.1"/>
    <property type="molecule type" value="Genomic_DNA"/>
</dbReference>